<accession>A0A5A7Q8P6</accession>
<gene>
    <name evidence="1" type="ORF">STAS_18360</name>
</gene>
<keyword evidence="2" id="KW-1185">Reference proteome</keyword>
<name>A0A5A7Q8P6_STRAF</name>
<evidence type="ECO:0000313" key="1">
    <source>
        <dbReference type="EMBL" id="GER41643.1"/>
    </source>
</evidence>
<dbReference type="Proteomes" id="UP000325081">
    <property type="component" value="Unassembled WGS sequence"/>
</dbReference>
<protein>
    <submittedName>
        <fullName evidence="1">SU(VAR)3-9 homolog 9</fullName>
    </submittedName>
</protein>
<sequence>MVHALLIQCGAHPLDQILLSKFGIHRAFPCDQLENYDPETPFSSIHGYLKPDRPIEQTAFRAVQQITQTAVRHVLIHQKLAVFCGTTAPQLHDVLVSDFSERLDFSTKTVIRKIRTSFLQVMIARVRKLWPSPELFHGNCLAIC</sequence>
<evidence type="ECO:0000313" key="2">
    <source>
        <dbReference type="Proteomes" id="UP000325081"/>
    </source>
</evidence>
<dbReference type="EMBL" id="BKCP01006172">
    <property type="protein sequence ID" value="GER41643.1"/>
    <property type="molecule type" value="Genomic_DNA"/>
</dbReference>
<comment type="caution">
    <text evidence="1">The sequence shown here is derived from an EMBL/GenBank/DDBJ whole genome shotgun (WGS) entry which is preliminary data.</text>
</comment>
<organism evidence="1 2">
    <name type="scientific">Striga asiatica</name>
    <name type="common">Asiatic witchweed</name>
    <name type="synonym">Buchnera asiatica</name>
    <dbReference type="NCBI Taxonomy" id="4170"/>
    <lineage>
        <taxon>Eukaryota</taxon>
        <taxon>Viridiplantae</taxon>
        <taxon>Streptophyta</taxon>
        <taxon>Embryophyta</taxon>
        <taxon>Tracheophyta</taxon>
        <taxon>Spermatophyta</taxon>
        <taxon>Magnoliopsida</taxon>
        <taxon>eudicotyledons</taxon>
        <taxon>Gunneridae</taxon>
        <taxon>Pentapetalae</taxon>
        <taxon>asterids</taxon>
        <taxon>lamiids</taxon>
        <taxon>Lamiales</taxon>
        <taxon>Orobanchaceae</taxon>
        <taxon>Buchnereae</taxon>
        <taxon>Striga</taxon>
    </lineage>
</organism>
<proteinExistence type="predicted"/>
<dbReference type="AlphaFoldDB" id="A0A5A7Q8P6"/>
<dbReference type="OrthoDB" id="10622017at2759"/>
<reference evidence="2" key="1">
    <citation type="journal article" date="2019" name="Curr. Biol.">
        <title>Genome Sequence of Striga asiatica Provides Insight into the Evolution of Plant Parasitism.</title>
        <authorList>
            <person name="Yoshida S."/>
            <person name="Kim S."/>
            <person name="Wafula E.K."/>
            <person name="Tanskanen J."/>
            <person name="Kim Y.M."/>
            <person name="Honaas L."/>
            <person name="Yang Z."/>
            <person name="Spallek T."/>
            <person name="Conn C.E."/>
            <person name="Ichihashi Y."/>
            <person name="Cheong K."/>
            <person name="Cui S."/>
            <person name="Der J.P."/>
            <person name="Gundlach H."/>
            <person name="Jiao Y."/>
            <person name="Hori C."/>
            <person name="Ishida J.K."/>
            <person name="Kasahara H."/>
            <person name="Kiba T."/>
            <person name="Kim M.S."/>
            <person name="Koo N."/>
            <person name="Laohavisit A."/>
            <person name="Lee Y.H."/>
            <person name="Lumba S."/>
            <person name="McCourt P."/>
            <person name="Mortimer J.C."/>
            <person name="Mutuku J.M."/>
            <person name="Nomura T."/>
            <person name="Sasaki-Sekimoto Y."/>
            <person name="Seto Y."/>
            <person name="Wang Y."/>
            <person name="Wakatake T."/>
            <person name="Sakakibara H."/>
            <person name="Demura T."/>
            <person name="Yamaguchi S."/>
            <person name="Yoneyama K."/>
            <person name="Manabe R.I."/>
            <person name="Nelson D.C."/>
            <person name="Schulman A.H."/>
            <person name="Timko M.P."/>
            <person name="dePamphilis C.W."/>
            <person name="Choi D."/>
            <person name="Shirasu K."/>
        </authorList>
    </citation>
    <scope>NUCLEOTIDE SEQUENCE [LARGE SCALE GENOMIC DNA]</scope>
    <source>
        <strain evidence="2">cv. UVA1</strain>
    </source>
</reference>